<dbReference type="Proteomes" id="UP000198460">
    <property type="component" value="Unassembled WGS sequence"/>
</dbReference>
<feature type="signal peptide" evidence="1">
    <location>
        <begin position="1"/>
        <end position="22"/>
    </location>
</feature>
<sequence length="240" mass="25248">MSFGIRMIRAAAAASLSVGVCASVAGPAIEPGQYVYVEGGSAHGVLSIHANRFTLETIGGNCHTCSLSGTVDGHTAVATDSGGVCRIALSGDGRRVLKLDSAGADACRDNCGARAGFDGEYRRPPAACTDRQRAARIEQSHRQYAVKDYDAARATMTALLSQCAAFMDWIERDKAKSDLALAEYHRGDRARCAAVLADTVAVQRQKDDAFGLPPCDAENYQSTGKAILHNLALCQAAAKP</sequence>
<accession>A0A238H6Z2</accession>
<protein>
    <recommendedName>
        <fullName evidence="4">Secreted protein</fullName>
    </recommendedName>
</protein>
<name>A0A238H6Z2_9BURK</name>
<evidence type="ECO:0000313" key="2">
    <source>
        <dbReference type="EMBL" id="SMG01002.1"/>
    </source>
</evidence>
<proteinExistence type="predicted"/>
<organism evidence="2 3">
    <name type="scientific">Burkholderia singularis</name>
    <dbReference type="NCBI Taxonomy" id="1503053"/>
    <lineage>
        <taxon>Bacteria</taxon>
        <taxon>Pseudomonadati</taxon>
        <taxon>Pseudomonadota</taxon>
        <taxon>Betaproteobacteria</taxon>
        <taxon>Burkholderiales</taxon>
        <taxon>Burkholderiaceae</taxon>
        <taxon>Burkholderia</taxon>
        <taxon>pseudomallei group</taxon>
    </lineage>
</organism>
<keyword evidence="1" id="KW-0732">Signal</keyword>
<dbReference type="EMBL" id="FXAN01000065">
    <property type="protein sequence ID" value="SMG01002.1"/>
    <property type="molecule type" value="Genomic_DNA"/>
</dbReference>
<feature type="chain" id="PRO_5012466746" description="Secreted protein" evidence="1">
    <location>
        <begin position="23"/>
        <end position="240"/>
    </location>
</feature>
<evidence type="ECO:0000313" key="3">
    <source>
        <dbReference type="Proteomes" id="UP000198460"/>
    </source>
</evidence>
<evidence type="ECO:0000256" key="1">
    <source>
        <dbReference type="SAM" id="SignalP"/>
    </source>
</evidence>
<reference evidence="2 3" key="1">
    <citation type="submission" date="2017-04" db="EMBL/GenBank/DDBJ databases">
        <authorList>
            <person name="Afonso C.L."/>
            <person name="Miller P.J."/>
            <person name="Scott M.A."/>
            <person name="Spackman E."/>
            <person name="Goraichik I."/>
            <person name="Dimitrov K.M."/>
            <person name="Suarez D.L."/>
            <person name="Swayne D.E."/>
        </authorList>
    </citation>
    <scope>NUCLEOTIDE SEQUENCE [LARGE SCALE GENOMIC DNA]</scope>
    <source>
        <strain evidence="2">LMG 28154</strain>
    </source>
</reference>
<dbReference type="AlphaFoldDB" id="A0A238H6Z2"/>
<evidence type="ECO:0008006" key="4">
    <source>
        <dbReference type="Google" id="ProtNLM"/>
    </source>
</evidence>
<gene>
    <name evidence="2" type="ORF">BSIN_3987</name>
</gene>